<keyword evidence="6" id="KW-1133">Transmembrane helix</keyword>
<evidence type="ECO:0000256" key="7">
    <source>
        <dbReference type="ARBA" id="ARBA00023034"/>
    </source>
</evidence>
<dbReference type="SUPFAM" id="SSF47473">
    <property type="entry name" value="EF-hand"/>
    <property type="match status" value="1"/>
</dbReference>
<protein>
    <submittedName>
        <fullName evidence="12">GAL3ST1</fullName>
        <ecNumber evidence="12">2.8.2.11</ecNumber>
    </submittedName>
</protein>
<evidence type="ECO:0000256" key="4">
    <source>
        <dbReference type="ARBA" id="ARBA00022692"/>
    </source>
</evidence>
<dbReference type="Gene3D" id="1.10.238.10">
    <property type="entry name" value="EF-hand"/>
    <property type="match status" value="1"/>
</dbReference>
<dbReference type="Gene3D" id="3.40.50.300">
    <property type="entry name" value="P-loop containing nucleotide triphosphate hydrolases"/>
    <property type="match status" value="1"/>
</dbReference>
<comment type="caution">
    <text evidence="12">The sequence shown here is derived from an EMBL/GenBank/DDBJ whole genome shotgun (WGS) entry which is preliminary data.</text>
</comment>
<dbReference type="OrthoDB" id="514299at2759"/>
<gene>
    <name evidence="12" type="ORF">MEDL_69321</name>
</gene>
<dbReference type="GO" id="GO:0000139">
    <property type="term" value="C:Golgi membrane"/>
    <property type="evidence" value="ECO:0007669"/>
    <property type="project" value="UniProtKB-SubCell"/>
</dbReference>
<reference evidence="12" key="1">
    <citation type="submission" date="2021-03" db="EMBL/GenBank/DDBJ databases">
        <authorList>
            <person name="Bekaert M."/>
        </authorList>
    </citation>
    <scope>NUCLEOTIDE SEQUENCE</scope>
</reference>
<dbReference type="Pfam" id="PF06990">
    <property type="entry name" value="Gal-3-0_sulfotr"/>
    <property type="match status" value="1"/>
</dbReference>
<evidence type="ECO:0000256" key="5">
    <source>
        <dbReference type="ARBA" id="ARBA00022968"/>
    </source>
</evidence>
<dbReference type="Proteomes" id="UP000683360">
    <property type="component" value="Unassembled WGS sequence"/>
</dbReference>
<keyword evidence="13" id="KW-1185">Reference proteome</keyword>
<feature type="domain" description="EF-hand" evidence="11">
    <location>
        <begin position="9"/>
        <end position="44"/>
    </location>
</feature>
<accession>A0A8S3VQZ1</accession>
<sequence length="643" mass="75964">MDTDDETEVYLHQLKEVFDSCDSFDKGYLDKDELLKLCYKLQLEEQAEAIVDYLTEDTDEAKVTFEAFKENFVEILCQSTIERVVEGDKNDSNSLNVDDDDSEEESEEETDDEDEDEDDGDDEDEVIEEKIISEENDVEGSDGNQPDLQNEISIKKYGRKSKPLSKEDFEDLNIPDIEGKANKIVKGKPPIKPKKQKKKCKRRVLFIIKHIMKKQVRFHKSNEDILDSLDSEYVPQKPLDKTFDSNAYVLVDNMMADEKEKLHDLKNSGNHLQNHNRIEESNVPKTASSTNKQCPNEKCNFVFIKTMKCATETVVRILRKYSYDNNLNIMLPQKKRLYLAWPYLMNDLDYRLSDRPFNGLIDHAIYNKTIMNRYFPPETTHYVSIIREPLKHFKSAFSYFKIEQIAGIFAKHPLTEYLENIKYYDSIYKSHEAAHYRYCIPDGFSVTKNLIAHCLGMPLGFPYGRLDITNNLPAVREHIRNLDTEFSLVMIVEYFHESLILFKRLMKWQLKDLIYKFVNRGTYYFSLSNKEKHKKWASIDYMIYEHFNKTLWKKIAIESPDFYDEVKQFSQMQKQVNHYCWGLDRNLHQNLKISSSQFNLDFEISRKDCESMNISWLEKIKEKFDRDNKHVIDTRPTLRRPTC</sequence>
<dbReference type="InterPro" id="IPR011992">
    <property type="entry name" value="EF-hand-dom_pair"/>
</dbReference>
<keyword evidence="7" id="KW-0333">Golgi apparatus</keyword>
<comment type="similarity">
    <text evidence="2">Belongs to the galactose-3-O-sulfotransferase family.</text>
</comment>
<keyword evidence="9" id="KW-0325">Glycoprotein</keyword>
<evidence type="ECO:0000256" key="2">
    <source>
        <dbReference type="ARBA" id="ARBA00008124"/>
    </source>
</evidence>
<keyword evidence="3 12" id="KW-0808">Transferase</keyword>
<feature type="compositionally biased region" description="Polar residues" evidence="10">
    <location>
        <begin position="142"/>
        <end position="152"/>
    </location>
</feature>
<dbReference type="EMBL" id="CAJPWZ010003335">
    <property type="protein sequence ID" value="CAG2258018.1"/>
    <property type="molecule type" value="Genomic_DNA"/>
</dbReference>
<dbReference type="AlphaFoldDB" id="A0A8S3VQZ1"/>
<dbReference type="PANTHER" id="PTHR14647">
    <property type="entry name" value="GALACTOSE-3-O-SULFOTRANSFERASE"/>
    <property type="match status" value="1"/>
</dbReference>
<evidence type="ECO:0000313" key="13">
    <source>
        <dbReference type="Proteomes" id="UP000683360"/>
    </source>
</evidence>
<evidence type="ECO:0000256" key="3">
    <source>
        <dbReference type="ARBA" id="ARBA00022679"/>
    </source>
</evidence>
<keyword evidence="4" id="KW-0812">Transmembrane</keyword>
<dbReference type="EC" id="2.8.2.11" evidence="12"/>
<feature type="compositionally biased region" description="Acidic residues" evidence="10">
    <location>
        <begin position="97"/>
        <end position="127"/>
    </location>
</feature>
<name>A0A8S3VQZ1_MYTED</name>
<evidence type="ECO:0000256" key="6">
    <source>
        <dbReference type="ARBA" id="ARBA00022989"/>
    </source>
</evidence>
<keyword evidence="5" id="KW-0735">Signal-anchor</keyword>
<dbReference type="PROSITE" id="PS50222">
    <property type="entry name" value="EF_HAND_2"/>
    <property type="match status" value="1"/>
</dbReference>
<evidence type="ECO:0000256" key="1">
    <source>
        <dbReference type="ARBA" id="ARBA00004323"/>
    </source>
</evidence>
<evidence type="ECO:0000259" key="11">
    <source>
        <dbReference type="PROSITE" id="PS50222"/>
    </source>
</evidence>
<dbReference type="InterPro" id="IPR002048">
    <property type="entry name" value="EF_hand_dom"/>
</dbReference>
<dbReference type="InterPro" id="IPR009729">
    <property type="entry name" value="Gal-3-0_sulfotransfrase"/>
</dbReference>
<dbReference type="GO" id="GO:0005509">
    <property type="term" value="F:calcium ion binding"/>
    <property type="evidence" value="ECO:0007669"/>
    <property type="project" value="InterPro"/>
</dbReference>
<evidence type="ECO:0000256" key="8">
    <source>
        <dbReference type="ARBA" id="ARBA00023136"/>
    </source>
</evidence>
<dbReference type="GO" id="GO:0009247">
    <property type="term" value="P:glycolipid biosynthetic process"/>
    <property type="evidence" value="ECO:0007669"/>
    <property type="project" value="InterPro"/>
</dbReference>
<evidence type="ECO:0000313" key="12">
    <source>
        <dbReference type="EMBL" id="CAG2258018.1"/>
    </source>
</evidence>
<dbReference type="GO" id="GO:0001733">
    <property type="term" value="F:galactosylceramide sulfotransferase activity"/>
    <property type="evidence" value="ECO:0007669"/>
    <property type="project" value="UniProtKB-EC"/>
</dbReference>
<comment type="subcellular location">
    <subcellularLocation>
        <location evidence="1">Golgi apparatus membrane</location>
        <topology evidence="1">Single-pass type II membrane protein</topology>
    </subcellularLocation>
</comment>
<evidence type="ECO:0000256" key="10">
    <source>
        <dbReference type="SAM" id="MobiDB-lite"/>
    </source>
</evidence>
<dbReference type="PANTHER" id="PTHR14647:SF87">
    <property type="entry name" value="PUTATIVE-RELATED"/>
    <property type="match status" value="1"/>
</dbReference>
<feature type="region of interest" description="Disordered" evidence="10">
    <location>
        <begin position="88"/>
        <end position="153"/>
    </location>
</feature>
<organism evidence="12 13">
    <name type="scientific">Mytilus edulis</name>
    <name type="common">Blue mussel</name>
    <dbReference type="NCBI Taxonomy" id="6550"/>
    <lineage>
        <taxon>Eukaryota</taxon>
        <taxon>Metazoa</taxon>
        <taxon>Spiralia</taxon>
        <taxon>Lophotrochozoa</taxon>
        <taxon>Mollusca</taxon>
        <taxon>Bivalvia</taxon>
        <taxon>Autobranchia</taxon>
        <taxon>Pteriomorphia</taxon>
        <taxon>Mytilida</taxon>
        <taxon>Mytiloidea</taxon>
        <taxon>Mytilidae</taxon>
        <taxon>Mytilinae</taxon>
        <taxon>Mytilus</taxon>
    </lineage>
</organism>
<proteinExistence type="inferred from homology"/>
<dbReference type="InterPro" id="IPR027417">
    <property type="entry name" value="P-loop_NTPase"/>
</dbReference>
<evidence type="ECO:0000256" key="9">
    <source>
        <dbReference type="ARBA" id="ARBA00023180"/>
    </source>
</evidence>
<keyword evidence="8" id="KW-0472">Membrane</keyword>